<sequence>VNIFSKTTTIDFMRRRRVTAALSVFIIVVSIVSLSTRGLNFGVDFTGGVLLEVGYPEAADLPQIRSTLGVEGFGEAQVQNFGTARDVMIRLLPREGMESSQLGEKILEVLRASG</sequence>
<keyword evidence="1" id="KW-0812">Transmembrane</keyword>
<feature type="non-terminal residue" evidence="2">
    <location>
        <position position="114"/>
    </location>
</feature>
<protein>
    <recommendedName>
        <fullName evidence="3">Protein translocase subunit SecF</fullName>
    </recommendedName>
</protein>
<dbReference type="Pfam" id="PF07549">
    <property type="entry name" value="Sec_GG"/>
    <property type="match status" value="1"/>
</dbReference>
<evidence type="ECO:0008006" key="3">
    <source>
        <dbReference type="Google" id="ProtNLM"/>
    </source>
</evidence>
<keyword evidence="1" id="KW-0472">Membrane</keyword>
<feature type="non-terminal residue" evidence="2">
    <location>
        <position position="1"/>
    </location>
</feature>
<keyword evidence="1" id="KW-1133">Transmembrane helix</keyword>
<evidence type="ECO:0000256" key="1">
    <source>
        <dbReference type="SAM" id="Phobius"/>
    </source>
</evidence>
<name>A0A383F518_9ZZZZ</name>
<dbReference type="EMBL" id="UINC01231515">
    <property type="protein sequence ID" value="SVE64081.1"/>
    <property type="molecule type" value="Genomic_DNA"/>
</dbReference>
<reference evidence="2" key="1">
    <citation type="submission" date="2018-05" db="EMBL/GenBank/DDBJ databases">
        <authorList>
            <person name="Lanie J.A."/>
            <person name="Ng W.-L."/>
            <person name="Kazmierczak K.M."/>
            <person name="Andrzejewski T.M."/>
            <person name="Davidsen T.M."/>
            <person name="Wayne K.J."/>
            <person name="Tettelin H."/>
            <person name="Glass J.I."/>
            <person name="Rusch D."/>
            <person name="Podicherti R."/>
            <person name="Tsui H.-C.T."/>
            <person name="Winkler M.E."/>
        </authorList>
    </citation>
    <scope>NUCLEOTIDE SEQUENCE</scope>
</reference>
<accession>A0A383F518</accession>
<proteinExistence type="predicted"/>
<dbReference type="InterPro" id="IPR022646">
    <property type="entry name" value="SecD/SecF_CS"/>
</dbReference>
<dbReference type="AlphaFoldDB" id="A0A383F518"/>
<gene>
    <name evidence="2" type="ORF">METZ01_LOCUS516935</name>
</gene>
<feature type="transmembrane region" description="Helical" evidence="1">
    <location>
        <begin position="18"/>
        <end position="36"/>
    </location>
</feature>
<evidence type="ECO:0000313" key="2">
    <source>
        <dbReference type="EMBL" id="SVE64081.1"/>
    </source>
</evidence>
<organism evidence="2">
    <name type="scientific">marine metagenome</name>
    <dbReference type="NCBI Taxonomy" id="408172"/>
    <lineage>
        <taxon>unclassified sequences</taxon>
        <taxon>metagenomes</taxon>
        <taxon>ecological metagenomes</taxon>
    </lineage>
</organism>